<sequence>MADSGNNDYGSRTIASASLVRSPKIFHPLLLPIWFAAPYAAEQRCQMGASEIFLPLTRETSLLSLRFRRLRSRAKHLLPMKKSANDHGNIVVVTTWLTPISVFCSCLLQVCCQPRMMDGEGLLGKGGRR</sequence>
<protein>
    <submittedName>
        <fullName evidence="1">Uncharacterized protein</fullName>
    </submittedName>
</protein>
<gene>
    <name evidence="1" type="ORF">L484_019055</name>
</gene>
<evidence type="ECO:0000313" key="2">
    <source>
        <dbReference type="Proteomes" id="UP000030645"/>
    </source>
</evidence>
<dbReference type="EMBL" id="KE344182">
    <property type="protein sequence ID" value="EXB54494.1"/>
    <property type="molecule type" value="Genomic_DNA"/>
</dbReference>
<keyword evidence="2" id="KW-1185">Reference proteome</keyword>
<accession>W9R283</accession>
<dbReference type="Proteomes" id="UP000030645">
    <property type="component" value="Unassembled WGS sequence"/>
</dbReference>
<evidence type="ECO:0000313" key="1">
    <source>
        <dbReference type="EMBL" id="EXB54494.1"/>
    </source>
</evidence>
<dbReference type="AlphaFoldDB" id="W9R283"/>
<reference evidence="2" key="1">
    <citation type="submission" date="2013-01" db="EMBL/GenBank/DDBJ databases">
        <title>Draft Genome Sequence of a Mulberry Tree, Morus notabilis C.K. Schneid.</title>
        <authorList>
            <person name="He N."/>
            <person name="Zhao S."/>
        </authorList>
    </citation>
    <scope>NUCLEOTIDE SEQUENCE</scope>
</reference>
<proteinExistence type="predicted"/>
<name>W9R283_9ROSA</name>
<organism evidence="1 2">
    <name type="scientific">Morus notabilis</name>
    <dbReference type="NCBI Taxonomy" id="981085"/>
    <lineage>
        <taxon>Eukaryota</taxon>
        <taxon>Viridiplantae</taxon>
        <taxon>Streptophyta</taxon>
        <taxon>Embryophyta</taxon>
        <taxon>Tracheophyta</taxon>
        <taxon>Spermatophyta</taxon>
        <taxon>Magnoliopsida</taxon>
        <taxon>eudicotyledons</taxon>
        <taxon>Gunneridae</taxon>
        <taxon>Pentapetalae</taxon>
        <taxon>rosids</taxon>
        <taxon>fabids</taxon>
        <taxon>Rosales</taxon>
        <taxon>Moraceae</taxon>
        <taxon>Moreae</taxon>
        <taxon>Morus</taxon>
    </lineage>
</organism>